<evidence type="ECO:0000256" key="4">
    <source>
        <dbReference type="ARBA" id="ARBA00007637"/>
    </source>
</evidence>
<evidence type="ECO:0000256" key="8">
    <source>
        <dbReference type="ARBA" id="ARBA00023235"/>
    </source>
</evidence>
<dbReference type="InterPro" id="IPR005886">
    <property type="entry name" value="UDP_G4E"/>
</dbReference>
<dbReference type="NCBIfam" id="TIGR01179">
    <property type="entry name" value="galE"/>
    <property type="match status" value="1"/>
</dbReference>
<dbReference type="SUPFAM" id="SSF51735">
    <property type="entry name" value="NAD(P)-binding Rossmann-fold domains"/>
    <property type="match status" value="1"/>
</dbReference>
<evidence type="ECO:0000256" key="10">
    <source>
        <dbReference type="RuleBase" id="RU366046"/>
    </source>
</evidence>
<dbReference type="PANTHER" id="PTHR43725:SF53">
    <property type="entry name" value="UDP-ARABINOSE 4-EPIMERASE 1"/>
    <property type="match status" value="1"/>
</dbReference>
<dbReference type="UniPathway" id="UPA00214"/>
<dbReference type="EC" id="5.1.3.2" evidence="5 10"/>
<evidence type="ECO:0000256" key="3">
    <source>
        <dbReference type="ARBA" id="ARBA00004947"/>
    </source>
</evidence>
<gene>
    <name evidence="12" type="primary">galE</name>
    <name evidence="12" type="ORF">WCH_CQ16350</name>
</gene>
<comment type="pathway">
    <text evidence="3 10">Carbohydrate metabolism; galactose metabolism.</text>
</comment>
<comment type="similarity">
    <text evidence="4 10">Belongs to the NAD(P)-dependent epimerase/dehydratase family.</text>
</comment>
<comment type="catalytic activity">
    <reaction evidence="1 10">
        <text>UDP-alpha-D-glucose = UDP-alpha-D-galactose</text>
        <dbReference type="Rhea" id="RHEA:22168"/>
        <dbReference type="ChEBI" id="CHEBI:58885"/>
        <dbReference type="ChEBI" id="CHEBI:66914"/>
        <dbReference type="EC" id="5.1.3.2"/>
    </reaction>
</comment>
<evidence type="ECO:0000256" key="7">
    <source>
        <dbReference type="ARBA" id="ARBA00023027"/>
    </source>
</evidence>
<organism evidence="12">
    <name type="scientific">Waddlia chondrophila 2032/99</name>
    <dbReference type="NCBI Taxonomy" id="765953"/>
    <lineage>
        <taxon>Bacteria</taxon>
        <taxon>Pseudomonadati</taxon>
        <taxon>Chlamydiota</taxon>
        <taxon>Chlamydiia</taxon>
        <taxon>Parachlamydiales</taxon>
        <taxon>Waddliaceae</taxon>
        <taxon>Waddlia</taxon>
    </lineage>
</organism>
<proteinExistence type="inferred from homology"/>
<evidence type="ECO:0000256" key="5">
    <source>
        <dbReference type="ARBA" id="ARBA00013189"/>
    </source>
</evidence>
<reference evidence="12" key="1">
    <citation type="submission" date="2011-05" db="EMBL/GenBank/DDBJ databases">
        <title>Unity in variety -- the pan-genome of the Chlamydiae.</title>
        <authorList>
            <person name="Collingro A."/>
            <person name="Tischler P."/>
            <person name="Weinmaier T."/>
            <person name="Penz T."/>
            <person name="Heinz E."/>
            <person name="Brunham R.C."/>
            <person name="Read T.D."/>
            <person name="Bavoil P.M."/>
            <person name="Sachse K."/>
            <person name="Kahane S."/>
            <person name="Friedman M.G."/>
            <person name="Rattei T."/>
            <person name="Myers G.S.A."/>
            <person name="Horn M."/>
        </authorList>
    </citation>
    <scope>NUCLEOTIDE SEQUENCE</scope>
    <source>
        <strain evidence="12">2032/99</strain>
    </source>
</reference>
<evidence type="ECO:0000259" key="11">
    <source>
        <dbReference type="Pfam" id="PF01370"/>
    </source>
</evidence>
<sequence length="340" mass="37661">MQLTPIIENLGEFLPAKIMKQTILVVGGAGYIGSHVNKQLHEAGYQTVVLDNLSTGDRKSVTRGSFIKGDASSSKQLDEIFKSQKIDAVMHFAAFTDIGESVANPYQYYRNNVCHTLNLLHAMERYKVDIFIFSSTAAIFGLPQTNKIAESHPKNPINPYGKSKLMVEQMLSDAESAYGLRSCALRYFNAAGGDPEGEIKNHKKKETNLIPILLRSLKNGDHSITIFGTDYPTPDGTCVRDYIHILDLGQAHIRAMEQLFNGASSSQYNLGNGQGFSVKEVISAVECVTKIPVKKISGERRLGDPPLLLADSRKAEQELGWNPRFPSLEEMIFHAWNSLN</sequence>
<dbReference type="AlphaFoldDB" id="F8LC96"/>
<dbReference type="Gene3D" id="3.90.25.10">
    <property type="entry name" value="UDP-galactose 4-epimerase, domain 1"/>
    <property type="match status" value="1"/>
</dbReference>
<keyword evidence="8 10" id="KW-0413">Isomerase</keyword>
<evidence type="ECO:0000256" key="9">
    <source>
        <dbReference type="ARBA" id="ARBA00023277"/>
    </source>
</evidence>
<protein>
    <recommendedName>
        <fullName evidence="6 10">UDP-glucose 4-epimerase</fullName>
        <ecNumber evidence="5 10">5.1.3.2</ecNumber>
    </recommendedName>
</protein>
<evidence type="ECO:0000256" key="2">
    <source>
        <dbReference type="ARBA" id="ARBA00001911"/>
    </source>
</evidence>
<dbReference type="EMBL" id="FR872649">
    <property type="protein sequence ID" value="CCB91110.1"/>
    <property type="molecule type" value="Genomic_DNA"/>
</dbReference>
<dbReference type="CDD" id="cd05247">
    <property type="entry name" value="UDP_G4E_1_SDR_e"/>
    <property type="match status" value="1"/>
</dbReference>
<dbReference type="Pfam" id="PF01370">
    <property type="entry name" value="Epimerase"/>
    <property type="match status" value="1"/>
</dbReference>
<name>F8LC96_9BACT</name>
<comment type="subunit">
    <text evidence="10">Homodimer.</text>
</comment>
<dbReference type="GO" id="GO:0003978">
    <property type="term" value="F:UDP-glucose 4-epimerase activity"/>
    <property type="evidence" value="ECO:0007669"/>
    <property type="project" value="UniProtKB-UniRule"/>
</dbReference>
<accession>F8LC96</accession>
<dbReference type="GO" id="GO:0033499">
    <property type="term" value="P:galactose catabolic process via UDP-galactose, Leloir pathway"/>
    <property type="evidence" value="ECO:0007669"/>
    <property type="project" value="TreeGrafter"/>
</dbReference>
<evidence type="ECO:0000313" key="12">
    <source>
        <dbReference type="EMBL" id="CCB91110.1"/>
    </source>
</evidence>
<feature type="domain" description="NAD-dependent epimerase/dehydratase" evidence="11">
    <location>
        <begin position="23"/>
        <end position="271"/>
    </location>
</feature>
<dbReference type="InterPro" id="IPR001509">
    <property type="entry name" value="Epimerase_deHydtase"/>
</dbReference>
<evidence type="ECO:0000256" key="6">
    <source>
        <dbReference type="ARBA" id="ARBA00018569"/>
    </source>
</evidence>
<evidence type="ECO:0000256" key="1">
    <source>
        <dbReference type="ARBA" id="ARBA00000083"/>
    </source>
</evidence>
<dbReference type="Gene3D" id="3.40.50.720">
    <property type="entry name" value="NAD(P)-binding Rossmann-like Domain"/>
    <property type="match status" value="1"/>
</dbReference>
<keyword evidence="9 10" id="KW-0119">Carbohydrate metabolism</keyword>
<keyword evidence="7 10" id="KW-0520">NAD</keyword>
<dbReference type="InterPro" id="IPR036291">
    <property type="entry name" value="NAD(P)-bd_dom_sf"/>
</dbReference>
<dbReference type="PANTHER" id="PTHR43725">
    <property type="entry name" value="UDP-GLUCOSE 4-EPIMERASE"/>
    <property type="match status" value="1"/>
</dbReference>
<comment type="cofactor">
    <cofactor evidence="2 10">
        <name>NAD(+)</name>
        <dbReference type="ChEBI" id="CHEBI:57540"/>
    </cofactor>
</comment>